<reference evidence="10 11" key="1">
    <citation type="submission" date="2020-08" db="EMBL/GenBank/DDBJ databases">
        <title>Genomic Encyclopedia of Type Strains, Phase IV (KMG-IV): sequencing the most valuable type-strain genomes for metagenomic binning, comparative biology and taxonomic classification.</title>
        <authorList>
            <person name="Goeker M."/>
        </authorList>
    </citation>
    <scope>NUCLEOTIDE SEQUENCE [LARGE SCALE GENOMIC DNA]</scope>
    <source>
        <strain evidence="10 11">DSM 23562</strain>
    </source>
</reference>
<dbReference type="GO" id="GO:0003746">
    <property type="term" value="F:translation elongation factor activity"/>
    <property type="evidence" value="ECO:0007669"/>
    <property type="project" value="UniProtKB-UniRule"/>
</dbReference>
<comment type="subcellular location">
    <subcellularLocation>
        <location evidence="6 8">Cytoplasm</location>
    </subcellularLocation>
</comment>
<sequence length="288" mass="30741">MAAITAGMVAQLRERTGLGMMECKKALGETDGDLEAAVELLRKKGVKDKGDRVAGEGLIMAYITDGGTDGALVELNSETDFVARNDDFKGLARLLAEKTAVGKGNTPDEVLADPGLKAFYDETVRTIGEKIVFGRLTRFNAAAGNTLVSYVHNPGGPQTDGGKIGVMVELSGENVEELGREIAMHISFAKPRFLSSEDVDAATIEKETKILTEQTAADPKMAGKPAQVIEGAVKGRLNKFLGEIVLLNQPYIRDDKKTVAQLVKETPGAALVRFAFFQVGEAVKKAEG</sequence>
<evidence type="ECO:0000256" key="3">
    <source>
        <dbReference type="ARBA" id="ARBA00022768"/>
    </source>
</evidence>
<dbReference type="PANTHER" id="PTHR11741:SF0">
    <property type="entry name" value="ELONGATION FACTOR TS, MITOCHONDRIAL"/>
    <property type="match status" value="1"/>
</dbReference>
<dbReference type="Gene3D" id="3.30.479.20">
    <property type="entry name" value="Elongation factor Ts, dimerisation domain"/>
    <property type="match status" value="2"/>
</dbReference>
<keyword evidence="4 6" id="KW-0648">Protein biosynthesis</keyword>
<dbReference type="HAMAP" id="MF_00050">
    <property type="entry name" value="EF_Ts"/>
    <property type="match status" value="1"/>
</dbReference>
<dbReference type="NCBIfam" id="TIGR00116">
    <property type="entry name" value="tsf"/>
    <property type="match status" value="1"/>
</dbReference>
<dbReference type="InterPro" id="IPR036402">
    <property type="entry name" value="EF-Ts_dimer_sf"/>
</dbReference>
<dbReference type="Gene3D" id="1.10.8.10">
    <property type="entry name" value="DNA helicase RuvA subunit, C-terminal domain"/>
    <property type="match status" value="1"/>
</dbReference>
<protein>
    <recommendedName>
        <fullName evidence="2 6">Elongation factor Ts</fullName>
        <shortName evidence="6">EF-Ts</shortName>
    </recommendedName>
</protein>
<dbReference type="AlphaFoldDB" id="A0A7W9W856"/>
<evidence type="ECO:0000256" key="4">
    <source>
        <dbReference type="ARBA" id="ARBA00022917"/>
    </source>
</evidence>
<accession>A0A7W9W856</accession>
<evidence type="ECO:0000259" key="9">
    <source>
        <dbReference type="Pfam" id="PF00889"/>
    </source>
</evidence>
<comment type="function">
    <text evidence="5 6 7">Associates with the EF-Tu.GDP complex and induces the exchange of GDP to GTP. It remains bound to the aminoacyl-tRNA.EF-Tu.GTP complex up to the GTP hydrolysis stage on the ribosome.</text>
</comment>
<evidence type="ECO:0000313" key="10">
    <source>
        <dbReference type="EMBL" id="MBB6051795.1"/>
    </source>
</evidence>
<dbReference type="InterPro" id="IPR018101">
    <property type="entry name" value="Transl_elong_Ts_CS"/>
</dbReference>
<dbReference type="InterPro" id="IPR009060">
    <property type="entry name" value="UBA-like_sf"/>
</dbReference>
<evidence type="ECO:0000256" key="7">
    <source>
        <dbReference type="RuleBase" id="RU000642"/>
    </source>
</evidence>
<dbReference type="PROSITE" id="PS01127">
    <property type="entry name" value="EF_TS_2"/>
    <property type="match status" value="1"/>
</dbReference>
<dbReference type="SUPFAM" id="SSF46934">
    <property type="entry name" value="UBA-like"/>
    <property type="match status" value="1"/>
</dbReference>
<proteinExistence type="inferred from homology"/>
<evidence type="ECO:0000256" key="1">
    <source>
        <dbReference type="ARBA" id="ARBA00005532"/>
    </source>
</evidence>
<evidence type="ECO:0000256" key="2">
    <source>
        <dbReference type="ARBA" id="ARBA00016956"/>
    </source>
</evidence>
<keyword evidence="11" id="KW-1185">Reference proteome</keyword>
<dbReference type="RefSeq" id="WP_184199522.1">
    <property type="nucleotide sequence ID" value="NZ_JACHGW010000003.1"/>
</dbReference>
<keyword evidence="6" id="KW-0963">Cytoplasm</keyword>
<dbReference type="CDD" id="cd14275">
    <property type="entry name" value="UBA_EF-Ts"/>
    <property type="match status" value="1"/>
</dbReference>
<dbReference type="PROSITE" id="PS01126">
    <property type="entry name" value="EF_TS_1"/>
    <property type="match status" value="1"/>
</dbReference>
<feature type="region of interest" description="Involved in Mg(2+) ion dislocation from EF-Tu" evidence="6">
    <location>
        <begin position="79"/>
        <end position="82"/>
    </location>
</feature>
<gene>
    <name evidence="6" type="primary">tsf</name>
    <name evidence="10" type="ORF">HNQ39_003605</name>
</gene>
<dbReference type="InterPro" id="IPR014039">
    <property type="entry name" value="Transl_elong_EFTs/EF1B_dimer"/>
</dbReference>
<keyword evidence="3 6" id="KW-0251">Elongation factor</keyword>
<comment type="caution">
    <text evidence="10">The sequence shown here is derived from an EMBL/GenBank/DDBJ whole genome shotgun (WGS) entry which is preliminary data.</text>
</comment>
<dbReference type="FunFam" id="1.10.8.10:FF:000001">
    <property type="entry name" value="Elongation factor Ts"/>
    <property type="match status" value="1"/>
</dbReference>
<dbReference type="EMBL" id="JACHGW010000003">
    <property type="protein sequence ID" value="MBB6051795.1"/>
    <property type="molecule type" value="Genomic_DNA"/>
</dbReference>
<comment type="similarity">
    <text evidence="1 6 7">Belongs to the EF-Ts family.</text>
</comment>
<dbReference type="GO" id="GO:0005737">
    <property type="term" value="C:cytoplasm"/>
    <property type="evidence" value="ECO:0007669"/>
    <property type="project" value="UniProtKB-SubCell"/>
</dbReference>
<evidence type="ECO:0000256" key="8">
    <source>
        <dbReference type="RuleBase" id="RU000643"/>
    </source>
</evidence>
<name>A0A7W9W856_ARMRO</name>
<dbReference type="InterPro" id="IPR001816">
    <property type="entry name" value="Transl_elong_EFTs/EF1B"/>
</dbReference>
<dbReference type="PANTHER" id="PTHR11741">
    <property type="entry name" value="ELONGATION FACTOR TS"/>
    <property type="match status" value="1"/>
</dbReference>
<dbReference type="Proteomes" id="UP000520814">
    <property type="component" value="Unassembled WGS sequence"/>
</dbReference>
<dbReference type="Pfam" id="PF00889">
    <property type="entry name" value="EF_TS"/>
    <property type="match status" value="1"/>
</dbReference>
<evidence type="ECO:0000313" key="11">
    <source>
        <dbReference type="Proteomes" id="UP000520814"/>
    </source>
</evidence>
<feature type="domain" description="Translation elongation factor EFTs/EF1B dimerisation" evidence="9">
    <location>
        <begin position="70"/>
        <end position="281"/>
    </location>
</feature>
<evidence type="ECO:0000256" key="6">
    <source>
        <dbReference type="HAMAP-Rule" id="MF_00050"/>
    </source>
</evidence>
<evidence type="ECO:0000256" key="5">
    <source>
        <dbReference type="ARBA" id="ARBA00025453"/>
    </source>
</evidence>
<dbReference type="SUPFAM" id="SSF54713">
    <property type="entry name" value="Elongation factor Ts (EF-Ts), dimerisation domain"/>
    <property type="match status" value="2"/>
</dbReference>
<dbReference type="Gene3D" id="1.10.286.20">
    <property type="match status" value="1"/>
</dbReference>
<organism evidence="10 11">
    <name type="scientific">Armatimonas rosea</name>
    <dbReference type="NCBI Taxonomy" id="685828"/>
    <lineage>
        <taxon>Bacteria</taxon>
        <taxon>Bacillati</taxon>
        <taxon>Armatimonadota</taxon>
        <taxon>Armatimonadia</taxon>
        <taxon>Armatimonadales</taxon>
        <taxon>Armatimonadaceae</taxon>
        <taxon>Armatimonas</taxon>
    </lineage>
</organism>